<evidence type="ECO:0000313" key="17">
    <source>
        <dbReference type="EMBL" id="SDF21343.1"/>
    </source>
</evidence>
<gene>
    <name evidence="17" type="ORF">SAMN04488542_10763</name>
</gene>
<dbReference type="InterPro" id="IPR029056">
    <property type="entry name" value="Ribokinase-like"/>
</dbReference>
<dbReference type="FunFam" id="3.40.1190.20:FF:000003">
    <property type="entry name" value="Phosphomethylpyrimidine kinase ThiD"/>
    <property type="match status" value="1"/>
</dbReference>
<evidence type="ECO:0000256" key="15">
    <source>
        <dbReference type="ARBA" id="ARBA00043176"/>
    </source>
</evidence>
<keyword evidence="11" id="KW-0067">ATP-binding</keyword>
<dbReference type="GO" id="GO:0005524">
    <property type="term" value="F:ATP binding"/>
    <property type="evidence" value="ECO:0007669"/>
    <property type="project" value="UniProtKB-KW"/>
</dbReference>
<evidence type="ECO:0000256" key="8">
    <source>
        <dbReference type="ARBA" id="ARBA00022679"/>
    </source>
</evidence>
<evidence type="ECO:0000256" key="7">
    <source>
        <dbReference type="ARBA" id="ARBA00019161"/>
    </source>
</evidence>
<comment type="catalytic activity">
    <reaction evidence="1">
        <text>4-amino-5-hydroxymethyl-2-methylpyrimidine + ATP = 4-amino-2-methyl-5-(phosphooxymethyl)pyrimidine + ADP + H(+)</text>
        <dbReference type="Rhea" id="RHEA:23096"/>
        <dbReference type="ChEBI" id="CHEBI:15378"/>
        <dbReference type="ChEBI" id="CHEBI:16892"/>
        <dbReference type="ChEBI" id="CHEBI:30616"/>
        <dbReference type="ChEBI" id="CHEBI:58354"/>
        <dbReference type="ChEBI" id="CHEBI:456216"/>
        <dbReference type="EC" id="2.7.1.49"/>
    </reaction>
</comment>
<proteinExistence type="inferred from homology"/>
<accession>A0A1G7J8Z1</accession>
<comment type="pathway">
    <text evidence="13">Cofactor biosynthesis; thiamine diphosphate biosynthesis; 4-amino-2-methyl-5-diphosphomethylpyrimidine from 5-amino-1-(5-phospho-D-ribosyl)imidazole: step 2/3.</text>
</comment>
<sequence length="290" mass="30864">MKGEASETLMNQVTDANQNQNVPRALTIAGSDSGGGAGIQADIKTFQELDVFGMSAITAVTAQNTLGVHGVYPLTVDAVVQQIDAIGGDLGLDALKTGMLFSAEIIRAVADRISHFGWRQVVVDPVMVAKGGAKLLQSEAVEAITSSLLPLARIVTPNIPEAEVLTGLQINSMTDIREAARHLMDFGPSMVVIKGGHAAEDQEEVVDLVYDGRSFTEFAHTRIHTVHTHGTGCTFSSAITAGLAKGMSAEESIKMARTYIQFAIEDSLGIGGGHGPTNHWAYRRRLEIVR</sequence>
<dbReference type="CDD" id="cd01169">
    <property type="entry name" value="HMPP_kinase"/>
    <property type="match status" value="1"/>
</dbReference>
<feature type="domain" description="Pyridoxamine kinase/Phosphomethylpyrimidine kinase" evidence="16">
    <location>
        <begin position="32"/>
        <end position="278"/>
    </location>
</feature>
<evidence type="ECO:0000256" key="14">
    <source>
        <dbReference type="ARBA" id="ARBA00042102"/>
    </source>
</evidence>
<evidence type="ECO:0000259" key="16">
    <source>
        <dbReference type="Pfam" id="PF08543"/>
    </source>
</evidence>
<keyword evidence="8" id="KW-0808">Transferase</keyword>
<name>A0A1G7J8Z1_9BACL</name>
<dbReference type="InterPro" id="IPR004399">
    <property type="entry name" value="HMP/HMP-P_kinase_dom"/>
</dbReference>
<evidence type="ECO:0000256" key="12">
    <source>
        <dbReference type="ARBA" id="ARBA00022977"/>
    </source>
</evidence>
<dbReference type="PANTHER" id="PTHR20858">
    <property type="entry name" value="PHOSPHOMETHYLPYRIMIDINE KINASE"/>
    <property type="match status" value="1"/>
</dbReference>
<dbReference type="STRING" id="670482.SAMN04488542_10763"/>
<comment type="catalytic activity">
    <reaction evidence="2">
        <text>4-amino-2-methyl-5-(phosphooxymethyl)pyrimidine + ATP = 4-amino-2-methyl-5-(diphosphooxymethyl)pyrimidine + ADP</text>
        <dbReference type="Rhea" id="RHEA:19893"/>
        <dbReference type="ChEBI" id="CHEBI:30616"/>
        <dbReference type="ChEBI" id="CHEBI:57841"/>
        <dbReference type="ChEBI" id="CHEBI:58354"/>
        <dbReference type="ChEBI" id="CHEBI:456216"/>
        <dbReference type="EC" id="2.7.4.7"/>
    </reaction>
</comment>
<dbReference type="EC" id="2.7.1.49" evidence="5"/>
<keyword evidence="12" id="KW-0784">Thiamine biosynthesis</keyword>
<dbReference type="SUPFAM" id="SSF53613">
    <property type="entry name" value="Ribokinase-like"/>
    <property type="match status" value="1"/>
</dbReference>
<evidence type="ECO:0000256" key="1">
    <source>
        <dbReference type="ARBA" id="ARBA00000151"/>
    </source>
</evidence>
<dbReference type="GO" id="GO:0008902">
    <property type="term" value="F:hydroxymethylpyrimidine kinase activity"/>
    <property type="evidence" value="ECO:0007669"/>
    <property type="project" value="UniProtKB-EC"/>
</dbReference>
<evidence type="ECO:0000256" key="5">
    <source>
        <dbReference type="ARBA" id="ARBA00012135"/>
    </source>
</evidence>
<comment type="similarity">
    <text evidence="4">Belongs to the ThiD family.</text>
</comment>
<evidence type="ECO:0000256" key="6">
    <source>
        <dbReference type="ARBA" id="ARBA00012963"/>
    </source>
</evidence>
<evidence type="ECO:0000256" key="11">
    <source>
        <dbReference type="ARBA" id="ARBA00022840"/>
    </source>
</evidence>
<evidence type="ECO:0000256" key="3">
    <source>
        <dbReference type="ARBA" id="ARBA00004769"/>
    </source>
</evidence>
<protein>
    <recommendedName>
        <fullName evidence="7">Hydroxymethylpyrimidine/phosphomethylpyrimidine kinase</fullName>
        <ecNumber evidence="5">2.7.1.49</ecNumber>
        <ecNumber evidence="6">2.7.4.7</ecNumber>
    </recommendedName>
    <alternativeName>
        <fullName evidence="14">Hydroxymethylpyrimidine kinase</fullName>
    </alternativeName>
    <alternativeName>
        <fullName evidence="15">Hydroxymethylpyrimidine phosphate kinase</fullName>
    </alternativeName>
</protein>
<dbReference type="PANTHER" id="PTHR20858:SF17">
    <property type="entry name" value="HYDROXYMETHYLPYRIMIDINE_PHOSPHOMETHYLPYRIMIDINE KINASE THI20-RELATED"/>
    <property type="match status" value="1"/>
</dbReference>
<evidence type="ECO:0000313" key="18">
    <source>
        <dbReference type="Proteomes" id="UP000198972"/>
    </source>
</evidence>
<keyword evidence="9" id="KW-0547">Nucleotide-binding</keyword>
<evidence type="ECO:0000256" key="13">
    <source>
        <dbReference type="ARBA" id="ARBA00037917"/>
    </source>
</evidence>
<evidence type="ECO:0000256" key="4">
    <source>
        <dbReference type="ARBA" id="ARBA00009879"/>
    </source>
</evidence>
<evidence type="ECO:0000256" key="2">
    <source>
        <dbReference type="ARBA" id="ARBA00000565"/>
    </source>
</evidence>
<dbReference type="NCBIfam" id="TIGR00097">
    <property type="entry name" value="HMP-P_kinase"/>
    <property type="match status" value="1"/>
</dbReference>
<dbReference type="GO" id="GO:0009228">
    <property type="term" value="P:thiamine biosynthetic process"/>
    <property type="evidence" value="ECO:0007669"/>
    <property type="project" value="UniProtKB-KW"/>
</dbReference>
<dbReference type="EC" id="2.7.4.7" evidence="6"/>
<keyword evidence="10 17" id="KW-0418">Kinase</keyword>
<comment type="pathway">
    <text evidence="3">Cofactor biosynthesis; thiamine diphosphate biosynthesis; 4-amino-2-methyl-5-diphosphomethylpyrimidine from 5-amino-1-(5-phospho-D-ribosyl)imidazole: step 3/3.</text>
</comment>
<dbReference type="GO" id="GO:0008972">
    <property type="term" value="F:phosphomethylpyrimidine kinase activity"/>
    <property type="evidence" value="ECO:0007669"/>
    <property type="project" value="UniProtKB-EC"/>
</dbReference>
<dbReference type="Gene3D" id="3.40.1190.20">
    <property type="match status" value="1"/>
</dbReference>
<evidence type="ECO:0000256" key="10">
    <source>
        <dbReference type="ARBA" id="ARBA00022777"/>
    </source>
</evidence>
<dbReference type="EMBL" id="FNBG01000007">
    <property type="protein sequence ID" value="SDF21343.1"/>
    <property type="molecule type" value="Genomic_DNA"/>
</dbReference>
<dbReference type="Pfam" id="PF08543">
    <property type="entry name" value="Phos_pyr_kin"/>
    <property type="match status" value="1"/>
</dbReference>
<evidence type="ECO:0000256" key="9">
    <source>
        <dbReference type="ARBA" id="ARBA00022741"/>
    </source>
</evidence>
<dbReference type="AlphaFoldDB" id="A0A1G7J8Z1"/>
<dbReference type="GO" id="GO:0005829">
    <property type="term" value="C:cytosol"/>
    <property type="evidence" value="ECO:0007669"/>
    <property type="project" value="TreeGrafter"/>
</dbReference>
<dbReference type="Proteomes" id="UP000198972">
    <property type="component" value="Unassembled WGS sequence"/>
</dbReference>
<reference evidence="17 18" key="1">
    <citation type="submission" date="2016-10" db="EMBL/GenBank/DDBJ databases">
        <authorList>
            <person name="de Groot N.N."/>
        </authorList>
    </citation>
    <scope>NUCLEOTIDE SEQUENCE [LARGE SCALE GENOMIC DNA]</scope>
    <source>
        <strain evidence="17 18">DSM 28129</strain>
    </source>
</reference>
<keyword evidence="18" id="KW-1185">Reference proteome</keyword>
<dbReference type="InterPro" id="IPR013749">
    <property type="entry name" value="PM/HMP-P_kinase-1"/>
</dbReference>
<organism evidence="17 18">
    <name type="scientific">Fontibacillus panacisegetis</name>
    <dbReference type="NCBI Taxonomy" id="670482"/>
    <lineage>
        <taxon>Bacteria</taxon>
        <taxon>Bacillati</taxon>
        <taxon>Bacillota</taxon>
        <taxon>Bacilli</taxon>
        <taxon>Bacillales</taxon>
        <taxon>Paenibacillaceae</taxon>
        <taxon>Fontibacillus</taxon>
    </lineage>
</organism>